<organism evidence="1 2">
    <name type="scientific">Plastoroseomonas hellenica</name>
    <dbReference type="NCBI Taxonomy" id="2687306"/>
    <lineage>
        <taxon>Bacteria</taxon>
        <taxon>Pseudomonadati</taxon>
        <taxon>Pseudomonadota</taxon>
        <taxon>Alphaproteobacteria</taxon>
        <taxon>Acetobacterales</taxon>
        <taxon>Acetobacteraceae</taxon>
        <taxon>Plastoroseomonas</taxon>
    </lineage>
</organism>
<sequence length="204" mass="21540">MAATLKVYLVNKAGDLSGRFDDSHRKTCGEKLKAYFDAIIPSVAKYNAVSVIWDGKAADPTTSDFVCYLLTSAADSIVATKATGDITLGVSGSTMLSAADKAVVSEVYLRQIVQGGDPRGNATTNRETVVANCILHELAHNLLDATAPNVLDVHKVKDGVICRETDNKPLTGTDAPGNADNTAFQTGFTRRTAGIKQYTGGMPS</sequence>
<proteinExistence type="predicted"/>
<comment type="caution">
    <text evidence="1">The sequence shown here is derived from an EMBL/GenBank/DDBJ whole genome shotgun (WGS) entry which is preliminary data.</text>
</comment>
<evidence type="ECO:0000313" key="2">
    <source>
        <dbReference type="Proteomes" id="UP001196870"/>
    </source>
</evidence>
<dbReference type="EMBL" id="JAAGBB010000009">
    <property type="protein sequence ID" value="MBR0664611.1"/>
    <property type="molecule type" value="Genomic_DNA"/>
</dbReference>
<keyword evidence="2" id="KW-1185">Reference proteome</keyword>
<dbReference type="RefSeq" id="WP_211852277.1">
    <property type="nucleotide sequence ID" value="NZ_JAAGBB010000009.1"/>
</dbReference>
<gene>
    <name evidence="1" type="ORF">GXW71_09625</name>
</gene>
<accession>A0ABS5EWD2</accession>
<evidence type="ECO:0000313" key="1">
    <source>
        <dbReference type="EMBL" id="MBR0664611.1"/>
    </source>
</evidence>
<name>A0ABS5EWD2_9PROT</name>
<protein>
    <recommendedName>
        <fullName evidence="3">Lysine-specific metallo-endopeptidase domain-containing protein</fullName>
    </recommendedName>
</protein>
<dbReference type="Proteomes" id="UP001196870">
    <property type="component" value="Unassembled WGS sequence"/>
</dbReference>
<reference evidence="2" key="1">
    <citation type="journal article" date="2021" name="Syst. Appl. Microbiol.">
        <title>Roseomonas hellenica sp. nov., isolated from roots of wild-growing Alkanna tinctoria.</title>
        <authorList>
            <person name="Rat A."/>
            <person name="Naranjo H.D."/>
            <person name="Lebbe L."/>
            <person name="Cnockaert M."/>
            <person name="Krigas N."/>
            <person name="Grigoriadou K."/>
            <person name="Maloupa E."/>
            <person name="Willems A."/>
        </authorList>
    </citation>
    <scope>NUCLEOTIDE SEQUENCE [LARGE SCALE GENOMIC DNA]</scope>
    <source>
        <strain evidence="2">LMG 31523</strain>
    </source>
</reference>
<evidence type="ECO:0008006" key="3">
    <source>
        <dbReference type="Google" id="ProtNLM"/>
    </source>
</evidence>